<name>A0AAU9RQL5_THLAR</name>
<keyword evidence="2" id="KW-1185">Reference proteome</keyword>
<evidence type="ECO:0000313" key="2">
    <source>
        <dbReference type="Proteomes" id="UP000836841"/>
    </source>
</evidence>
<sequence length="72" mass="8542">MLIITIIYFWEPFLMGDIEVKSQIFKRWCIGEEDIGDREGRPKIQILKMDITLPKLKYKMGKEPMSGFKAIY</sequence>
<dbReference type="Proteomes" id="UP000836841">
    <property type="component" value="Chromosome 2"/>
</dbReference>
<proteinExistence type="predicted"/>
<gene>
    <name evidence="1" type="ORF">TAV2_LOCUS6178</name>
</gene>
<dbReference type="EMBL" id="OU466858">
    <property type="protein sequence ID" value="CAH2047108.1"/>
    <property type="molecule type" value="Genomic_DNA"/>
</dbReference>
<organism evidence="1 2">
    <name type="scientific">Thlaspi arvense</name>
    <name type="common">Field penny-cress</name>
    <dbReference type="NCBI Taxonomy" id="13288"/>
    <lineage>
        <taxon>Eukaryota</taxon>
        <taxon>Viridiplantae</taxon>
        <taxon>Streptophyta</taxon>
        <taxon>Embryophyta</taxon>
        <taxon>Tracheophyta</taxon>
        <taxon>Spermatophyta</taxon>
        <taxon>Magnoliopsida</taxon>
        <taxon>eudicotyledons</taxon>
        <taxon>Gunneridae</taxon>
        <taxon>Pentapetalae</taxon>
        <taxon>rosids</taxon>
        <taxon>malvids</taxon>
        <taxon>Brassicales</taxon>
        <taxon>Brassicaceae</taxon>
        <taxon>Thlaspideae</taxon>
        <taxon>Thlaspi</taxon>
    </lineage>
</organism>
<dbReference type="AlphaFoldDB" id="A0AAU9RQL5"/>
<accession>A0AAU9RQL5</accession>
<protein>
    <submittedName>
        <fullName evidence="1">Uncharacterized protein</fullName>
    </submittedName>
</protein>
<evidence type="ECO:0000313" key="1">
    <source>
        <dbReference type="EMBL" id="CAH2047108.1"/>
    </source>
</evidence>
<reference evidence="1 2" key="1">
    <citation type="submission" date="2022-03" db="EMBL/GenBank/DDBJ databases">
        <authorList>
            <person name="Nunn A."/>
            <person name="Chopra R."/>
            <person name="Nunn A."/>
            <person name="Contreras Garrido A."/>
        </authorList>
    </citation>
    <scope>NUCLEOTIDE SEQUENCE [LARGE SCALE GENOMIC DNA]</scope>
</reference>